<dbReference type="GeneID" id="54349187"/>
<gene>
    <name evidence="2" type="ORF">M421DRAFT_417579</name>
</gene>
<protein>
    <submittedName>
        <fullName evidence="2">Uncharacterized protein</fullName>
    </submittedName>
</protein>
<accession>A0A6A5RXT8</accession>
<proteinExistence type="predicted"/>
<keyword evidence="3" id="KW-1185">Reference proteome</keyword>
<dbReference type="RefSeq" id="XP_033452086.1">
    <property type="nucleotide sequence ID" value="XM_033591519.1"/>
</dbReference>
<feature type="compositionally biased region" description="Polar residues" evidence="1">
    <location>
        <begin position="19"/>
        <end position="32"/>
    </location>
</feature>
<evidence type="ECO:0000313" key="2">
    <source>
        <dbReference type="EMBL" id="KAF1931838.1"/>
    </source>
</evidence>
<feature type="region of interest" description="Disordered" evidence="1">
    <location>
        <begin position="1"/>
        <end position="51"/>
    </location>
</feature>
<reference evidence="2" key="1">
    <citation type="journal article" date="2020" name="Stud. Mycol.">
        <title>101 Dothideomycetes genomes: a test case for predicting lifestyles and emergence of pathogens.</title>
        <authorList>
            <person name="Haridas S."/>
            <person name="Albert R."/>
            <person name="Binder M."/>
            <person name="Bloem J."/>
            <person name="Labutti K."/>
            <person name="Salamov A."/>
            <person name="Andreopoulos B."/>
            <person name="Baker S."/>
            <person name="Barry K."/>
            <person name="Bills G."/>
            <person name="Bluhm B."/>
            <person name="Cannon C."/>
            <person name="Castanera R."/>
            <person name="Culley D."/>
            <person name="Daum C."/>
            <person name="Ezra D."/>
            <person name="Gonzalez J."/>
            <person name="Henrissat B."/>
            <person name="Kuo A."/>
            <person name="Liang C."/>
            <person name="Lipzen A."/>
            <person name="Lutzoni F."/>
            <person name="Magnuson J."/>
            <person name="Mondo S."/>
            <person name="Nolan M."/>
            <person name="Ohm R."/>
            <person name="Pangilinan J."/>
            <person name="Park H.-J."/>
            <person name="Ramirez L."/>
            <person name="Alfaro M."/>
            <person name="Sun H."/>
            <person name="Tritt A."/>
            <person name="Yoshinaga Y."/>
            <person name="Zwiers L.-H."/>
            <person name="Turgeon B."/>
            <person name="Goodwin S."/>
            <person name="Spatafora J."/>
            <person name="Crous P."/>
            <person name="Grigoriev I."/>
        </authorList>
    </citation>
    <scope>NUCLEOTIDE SEQUENCE</scope>
    <source>
        <strain evidence="2">CBS 183.55</strain>
    </source>
</reference>
<organism evidence="2 3">
    <name type="scientific">Didymella exigua CBS 183.55</name>
    <dbReference type="NCBI Taxonomy" id="1150837"/>
    <lineage>
        <taxon>Eukaryota</taxon>
        <taxon>Fungi</taxon>
        <taxon>Dikarya</taxon>
        <taxon>Ascomycota</taxon>
        <taxon>Pezizomycotina</taxon>
        <taxon>Dothideomycetes</taxon>
        <taxon>Pleosporomycetidae</taxon>
        <taxon>Pleosporales</taxon>
        <taxon>Pleosporineae</taxon>
        <taxon>Didymellaceae</taxon>
        <taxon>Didymella</taxon>
    </lineage>
</organism>
<sequence length="51" mass="5733">MAPLDDTIPETHFDGFNIHRTSSSLETPNPRQVTRRRSGKISVQLLNNTPS</sequence>
<evidence type="ECO:0000313" key="3">
    <source>
        <dbReference type="Proteomes" id="UP000800082"/>
    </source>
</evidence>
<dbReference type="AlphaFoldDB" id="A0A6A5RXT8"/>
<name>A0A6A5RXT8_9PLEO</name>
<dbReference type="Proteomes" id="UP000800082">
    <property type="component" value="Unassembled WGS sequence"/>
</dbReference>
<dbReference type="EMBL" id="ML978960">
    <property type="protein sequence ID" value="KAF1931838.1"/>
    <property type="molecule type" value="Genomic_DNA"/>
</dbReference>
<evidence type="ECO:0000256" key="1">
    <source>
        <dbReference type="SAM" id="MobiDB-lite"/>
    </source>
</evidence>